<evidence type="ECO:0000313" key="2">
    <source>
        <dbReference type="EMBL" id="CAH2005647.1"/>
    </source>
</evidence>
<feature type="region of interest" description="Disordered" evidence="1">
    <location>
        <begin position="263"/>
        <end position="304"/>
    </location>
</feature>
<keyword evidence="3" id="KW-1185">Reference proteome</keyword>
<name>A0A9P0M5Z2_ACAOB</name>
<feature type="compositionally biased region" description="Polar residues" evidence="1">
    <location>
        <begin position="263"/>
        <end position="301"/>
    </location>
</feature>
<dbReference type="EMBL" id="CAKOFQ010007651">
    <property type="protein sequence ID" value="CAH2005647.1"/>
    <property type="molecule type" value="Genomic_DNA"/>
</dbReference>
<sequence length="517" mass="57946">MDILSEIQSEVCNVGFDKLSQIHFDNGSSSDSESDKSVALDERYYQNQPPAHNYESIKKNIVKVSQNSNDSRRNRIDHNKVAKVYTNKTYRRRNEKWGFDAKITRHGRRNFPAESTSSRNHQNYNWAADSSASNTYNGRNTYQVPAFDLSVPGSHYGPIGGNFFAATQASSFASYTDTFTSNLTAANIPDLGKVSITGLPQSRLNANHLGQKHQNVSTPGFSYMSSSSTNAVSPFPPKRDKTSYIHDKTLSDRTTHLMPATPVRTQSNRSNKSSNNYPQTKNYVSKNPFSMEPTNTTGSSKVSEESLMQDAKLPISPSYPNRQILSADQLLNDHGQINVVPNQTTRSIDSTRTLDSVKNSTKYPIEGVVRRFSDDFSDIFNDHDIKLAVEDKTSNTHPNTPAKGTGYHIFGRNTIQEVKEQRRPRKNPPTPLARPHGQVMEPSSQTQVNHFEEEEAPTAFSRYLGSRFAENEIPSEVGKENGNEESADVVEDEAECMNVAERFKAWFCEVFCCDYAS</sequence>
<comment type="caution">
    <text evidence="2">The sequence shown here is derived from an EMBL/GenBank/DDBJ whole genome shotgun (WGS) entry which is preliminary data.</text>
</comment>
<organism evidence="2 3">
    <name type="scientific">Acanthoscelides obtectus</name>
    <name type="common">Bean weevil</name>
    <name type="synonym">Bruchus obtectus</name>
    <dbReference type="NCBI Taxonomy" id="200917"/>
    <lineage>
        <taxon>Eukaryota</taxon>
        <taxon>Metazoa</taxon>
        <taxon>Ecdysozoa</taxon>
        <taxon>Arthropoda</taxon>
        <taxon>Hexapoda</taxon>
        <taxon>Insecta</taxon>
        <taxon>Pterygota</taxon>
        <taxon>Neoptera</taxon>
        <taxon>Endopterygota</taxon>
        <taxon>Coleoptera</taxon>
        <taxon>Polyphaga</taxon>
        <taxon>Cucujiformia</taxon>
        <taxon>Chrysomeloidea</taxon>
        <taxon>Chrysomelidae</taxon>
        <taxon>Bruchinae</taxon>
        <taxon>Bruchini</taxon>
        <taxon>Acanthoscelides</taxon>
    </lineage>
</organism>
<feature type="compositionally biased region" description="Polar residues" evidence="1">
    <location>
        <begin position="223"/>
        <end position="232"/>
    </location>
</feature>
<evidence type="ECO:0000313" key="3">
    <source>
        <dbReference type="Proteomes" id="UP001152888"/>
    </source>
</evidence>
<protein>
    <submittedName>
        <fullName evidence="2">Uncharacterized protein</fullName>
    </submittedName>
</protein>
<dbReference type="AlphaFoldDB" id="A0A9P0M5Z2"/>
<evidence type="ECO:0000256" key="1">
    <source>
        <dbReference type="SAM" id="MobiDB-lite"/>
    </source>
</evidence>
<dbReference type="OrthoDB" id="6806710at2759"/>
<reference evidence="2" key="1">
    <citation type="submission" date="2022-03" db="EMBL/GenBank/DDBJ databases">
        <authorList>
            <person name="Sayadi A."/>
        </authorList>
    </citation>
    <scope>NUCLEOTIDE SEQUENCE</scope>
</reference>
<accession>A0A9P0M5Z2</accession>
<dbReference type="Proteomes" id="UP001152888">
    <property type="component" value="Unassembled WGS sequence"/>
</dbReference>
<proteinExistence type="predicted"/>
<feature type="region of interest" description="Disordered" evidence="1">
    <location>
        <begin position="417"/>
        <end position="444"/>
    </location>
</feature>
<feature type="region of interest" description="Disordered" evidence="1">
    <location>
        <begin position="223"/>
        <end position="243"/>
    </location>
</feature>
<gene>
    <name evidence="2" type="ORF">ACAOBT_LOCUS28663</name>
</gene>